<keyword evidence="1" id="KW-0472">Membrane</keyword>
<sequence>MIRRPHRLSTAYFALAAVGLVLPYSRLIPWIGDHGLDIRALVVELFSTRIGAFFGLDVIVSAVVLIVFVIVQGRRDHVRYGWLAILATGLVGVSCGLPLFLALRERALQGHVA</sequence>
<feature type="transmembrane region" description="Helical" evidence="1">
    <location>
        <begin position="83"/>
        <end position="103"/>
    </location>
</feature>
<evidence type="ECO:0000256" key="1">
    <source>
        <dbReference type="SAM" id="Phobius"/>
    </source>
</evidence>
<dbReference type="OrthoDB" id="2619901at2"/>
<reference evidence="2 3" key="1">
    <citation type="submission" date="2018-04" db="EMBL/GenBank/DDBJ databases">
        <title>Genomic Encyclopedia of Type Strains, Phase III (KMG-III): the genomes of soil and plant-associated and newly described type strains.</title>
        <authorList>
            <person name="Whitman W."/>
        </authorList>
    </citation>
    <scope>NUCLEOTIDE SEQUENCE [LARGE SCALE GENOMIC DNA]</scope>
    <source>
        <strain evidence="2 3">MA-olki</strain>
    </source>
</reference>
<protein>
    <submittedName>
        <fullName evidence="2">Uncharacterized protein DUF2834</fullName>
    </submittedName>
</protein>
<dbReference type="EMBL" id="QAYE01000007">
    <property type="protein sequence ID" value="PTW45396.1"/>
    <property type="molecule type" value="Genomic_DNA"/>
</dbReference>
<evidence type="ECO:0000313" key="2">
    <source>
        <dbReference type="EMBL" id="PTW45396.1"/>
    </source>
</evidence>
<accession>A0A2T5U1L0</accession>
<feature type="transmembrane region" description="Helical" evidence="1">
    <location>
        <begin position="12"/>
        <end position="32"/>
    </location>
</feature>
<proteinExistence type="predicted"/>
<name>A0A2T5U1L0_9SPHN</name>
<keyword evidence="1" id="KW-0812">Transmembrane</keyword>
<dbReference type="GeneID" id="91006707"/>
<gene>
    <name evidence="2" type="ORF">C8J25_10771</name>
</gene>
<keyword evidence="1" id="KW-1133">Transmembrane helix</keyword>
<dbReference type="Proteomes" id="UP000244013">
    <property type="component" value="Unassembled WGS sequence"/>
</dbReference>
<comment type="caution">
    <text evidence="2">The sequence shown here is derived from an EMBL/GenBank/DDBJ whole genome shotgun (WGS) entry which is preliminary data.</text>
</comment>
<dbReference type="AlphaFoldDB" id="A0A2T5U1L0"/>
<dbReference type="InterPro" id="IPR021362">
    <property type="entry name" value="DUF2834"/>
</dbReference>
<organism evidence="2 3">
    <name type="scientific">Sphingomonas faeni</name>
    <dbReference type="NCBI Taxonomy" id="185950"/>
    <lineage>
        <taxon>Bacteria</taxon>
        <taxon>Pseudomonadati</taxon>
        <taxon>Pseudomonadota</taxon>
        <taxon>Alphaproteobacteria</taxon>
        <taxon>Sphingomonadales</taxon>
        <taxon>Sphingomonadaceae</taxon>
        <taxon>Sphingomonas</taxon>
    </lineage>
</organism>
<evidence type="ECO:0000313" key="3">
    <source>
        <dbReference type="Proteomes" id="UP000244013"/>
    </source>
</evidence>
<feature type="transmembrane region" description="Helical" evidence="1">
    <location>
        <begin position="52"/>
        <end position="71"/>
    </location>
</feature>
<dbReference type="RefSeq" id="WP_107954873.1">
    <property type="nucleotide sequence ID" value="NZ_QAYE01000007.1"/>
</dbReference>
<dbReference type="Pfam" id="PF11196">
    <property type="entry name" value="DUF2834"/>
    <property type="match status" value="1"/>
</dbReference>